<dbReference type="PANTHER" id="PTHR46547:SF7">
    <property type="entry name" value="ZINC FINGER PROTEIN GIS"/>
    <property type="match status" value="1"/>
</dbReference>
<evidence type="ECO:0000259" key="3">
    <source>
        <dbReference type="PROSITE" id="PS50157"/>
    </source>
</evidence>
<feature type="compositionally biased region" description="Polar residues" evidence="2">
    <location>
        <begin position="112"/>
        <end position="130"/>
    </location>
</feature>
<dbReference type="EMBL" id="AB728803">
    <property type="protein sequence ID" value="BAX09087.1"/>
    <property type="molecule type" value="mRNA"/>
</dbReference>
<dbReference type="GeneID" id="131075365"/>
<dbReference type="PROSITE" id="PS50157">
    <property type="entry name" value="ZINC_FINGER_C2H2_2"/>
    <property type="match status" value="1"/>
</dbReference>
<dbReference type="PANTHER" id="PTHR46547">
    <property type="entry name" value="ZINC FINGER PROTEIN GIS"/>
    <property type="match status" value="1"/>
</dbReference>
<dbReference type="RefSeq" id="XP_057868174.1">
    <property type="nucleotide sequence ID" value="XM_058012191.2"/>
</dbReference>
<dbReference type="RefSeq" id="XP_057868176.1">
    <property type="nucleotide sequence ID" value="XM_058012193.2"/>
</dbReference>
<reference evidence="4" key="2">
    <citation type="submission" date="2012-06" db="EMBL/GenBank/DDBJ databases">
        <title>Comparison of fertile and sterile male gametogenesis in Cryptomeria japonica by histological analysis and microarray analysis.</title>
        <authorList>
            <person name="Futamura N."/>
            <person name="Saito M."/>
            <person name="Taira H."/>
            <person name="Shinohara K."/>
        </authorList>
    </citation>
    <scope>NUCLEOTIDE SEQUENCE</scope>
    <source>
        <tissue evidence="4">Male strobilus</tissue>
    </source>
</reference>
<dbReference type="InterPro" id="IPR044291">
    <property type="entry name" value="GIS/GIS2/ZFP8"/>
</dbReference>
<dbReference type="GO" id="GO:0003700">
    <property type="term" value="F:DNA-binding transcription factor activity"/>
    <property type="evidence" value="ECO:0007669"/>
    <property type="project" value="InterPro"/>
</dbReference>
<evidence type="ECO:0000256" key="1">
    <source>
        <dbReference type="PROSITE-ProRule" id="PRU00042"/>
    </source>
</evidence>
<dbReference type="GO" id="GO:0008270">
    <property type="term" value="F:zinc ion binding"/>
    <property type="evidence" value="ECO:0007669"/>
    <property type="project" value="UniProtKB-KW"/>
</dbReference>
<dbReference type="KEGG" id="cjf:131075365"/>
<feature type="compositionally biased region" description="Basic and acidic residues" evidence="2">
    <location>
        <begin position="45"/>
        <end position="56"/>
    </location>
</feature>
<feature type="region of interest" description="Disordered" evidence="2">
    <location>
        <begin position="30"/>
        <end position="56"/>
    </location>
</feature>
<dbReference type="Gene3D" id="3.30.160.60">
    <property type="entry name" value="Classic Zinc Finger"/>
    <property type="match status" value="1"/>
</dbReference>
<evidence type="ECO:0000313" key="4">
    <source>
        <dbReference type="EMBL" id="BAX09087.1"/>
    </source>
</evidence>
<name>A0A1V1G0R0_CRYJA</name>
<dbReference type="InterPro" id="IPR013087">
    <property type="entry name" value="Znf_C2H2_type"/>
</dbReference>
<evidence type="ECO:0000256" key="2">
    <source>
        <dbReference type="SAM" id="MobiDB-lite"/>
    </source>
</evidence>
<organism evidence="4">
    <name type="scientific">Cryptomeria japonica</name>
    <name type="common">Japanese cedar</name>
    <name type="synonym">Cupressus japonica</name>
    <dbReference type="NCBI Taxonomy" id="3369"/>
    <lineage>
        <taxon>Eukaryota</taxon>
        <taxon>Viridiplantae</taxon>
        <taxon>Streptophyta</taxon>
        <taxon>Embryophyta</taxon>
        <taxon>Tracheophyta</taxon>
        <taxon>Spermatophyta</taxon>
        <taxon>Pinopsida</taxon>
        <taxon>Pinidae</taxon>
        <taxon>Conifers II</taxon>
        <taxon>Cupressales</taxon>
        <taxon>Cupressaceae</taxon>
        <taxon>Cryptomeria</taxon>
    </lineage>
</organism>
<reference evidence="4" key="1">
    <citation type="journal article" date="2008" name="BMC Genomics">
        <title>Characterization of expressed sequence tags from a full-length enriched cDNA library of Cryptomeria japonica male strobili.</title>
        <authorList>
            <person name="Futamura N."/>
            <person name="Totoki Y."/>
            <person name="Toyoda A."/>
            <person name="Igasaki T."/>
            <person name="Nanjo T."/>
            <person name="Seki M."/>
            <person name="Sakaki Y."/>
            <person name="Mari A."/>
            <person name="Shinozaki K."/>
            <person name="Shinohara K."/>
        </authorList>
    </citation>
    <scope>NUCLEOTIDE SEQUENCE</scope>
    <source>
        <tissue evidence="4">Male strobilus</tissue>
    </source>
</reference>
<keyword evidence="1" id="KW-0863">Zinc-finger</keyword>
<dbReference type="InterPro" id="IPR036236">
    <property type="entry name" value="Znf_C2H2_sf"/>
</dbReference>
<dbReference type="OrthoDB" id="1721933at2759"/>
<proteinExistence type="evidence at transcript level"/>
<dbReference type="AlphaFoldDB" id="A0A1V1G0R0"/>
<dbReference type="GO" id="GO:0010090">
    <property type="term" value="P:trichome morphogenesis"/>
    <property type="evidence" value="ECO:0007669"/>
    <property type="project" value="InterPro"/>
</dbReference>
<sequence>MKTEETCLDLNHSPKRSCAPSAAVVEMHQWRPDSYEEPPNPIDSFPDRELKGGTTKKEIENCTINEREGEKEQNRELILTQRQEHNNWPLRRPMPLNNDLHAHAVAAPESAWNMSPTQIDRSNSSSTGSDNLDKRKRRAEAIEEDANNRPYECRFCEMKFTKSQALGGHMNRHRQEREREQIQQAQVLLLSNMHNNIQQGGTLSSLFQNSGISIPKFHQRSSSLPSQCSGIQPHQQTSIYHQSPLSWSQGSSSVAYSKITDNSSFAAKQEDWPSLARSTAYGASLNDMPFLSQGRNQDLLGMSYERNTQSPSNLFPSEANTAGVLPVQRGGFLQRQGSGVGAGVQSSSAISGLTERRFNSTLHQSASYPFLGTEHNLSSAAVDGTSQAFNLQGGSSIQGIPNSASMPPVAADLAGKSTMGASSSDFENFWFYPHQKATIPISSIPTDEFALSLNSDTLASGHITNSQGTGVGFAGENSARQRINIGTDSSSLSFGDYNAEIESKYNQGIPKQDS</sequence>
<keyword evidence="1" id="KW-0862">Zinc</keyword>
<dbReference type="SUPFAM" id="SSF57667">
    <property type="entry name" value="beta-beta-alpha zinc fingers"/>
    <property type="match status" value="1"/>
</dbReference>
<accession>A0A1V1G0R0</accession>
<feature type="region of interest" description="Disordered" evidence="2">
    <location>
        <begin position="109"/>
        <end position="137"/>
    </location>
</feature>
<dbReference type="GO" id="GO:0009739">
    <property type="term" value="P:response to gibberellin"/>
    <property type="evidence" value="ECO:0007669"/>
    <property type="project" value="InterPro"/>
</dbReference>
<dbReference type="PROSITE" id="PS00028">
    <property type="entry name" value="ZINC_FINGER_C2H2_1"/>
    <property type="match status" value="1"/>
</dbReference>
<protein>
    <submittedName>
        <fullName evidence="4">C2H2-type zinc finger protein</fullName>
    </submittedName>
</protein>
<keyword evidence="1" id="KW-0479">Metal-binding</keyword>
<feature type="domain" description="C2H2-type" evidence="3">
    <location>
        <begin position="151"/>
        <end position="178"/>
    </location>
</feature>